<proteinExistence type="predicted"/>
<sequence length="367" mass="40795">MAPVNRSPSSMATQSSIVAAAASSSNAAGKRVARSPPPTLDDEINTVRAPQEEPCQTGPRINLPDNDAPLPPDFLYALDSRNKDQIIKHAHHLFPEAKKLGPPGSNFRTWLTKMEELADFALDYRNFYFEDFSRHPVDHIARVIFCIAFRAAQINRWRALKSIECDQGVPATTESIFGLMLQDSIVQGSPLRQEFNYRVDQELAARRQIPRLFTKMIDLLNDCQEKVWGREATHRGSVPPLIFEAEAPQAPARNNSIESHPDNVYTLAGRPGKYKQATSQPRNCFRSGSGGHLIGACPVSADTVQKTVPANQQARNHVQTPQYQAYYPILAPPVPGYVFPQFYQPMPTNGNVLRPANVARPVYPQGS</sequence>
<evidence type="ECO:0000256" key="1">
    <source>
        <dbReference type="SAM" id="MobiDB-lite"/>
    </source>
</evidence>
<dbReference type="AlphaFoldDB" id="A0A180GRV0"/>
<evidence type="ECO:0008006" key="5">
    <source>
        <dbReference type="Google" id="ProtNLM"/>
    </source>
</evidence>
<feature type="compositionally biased region" description="Polar residues" evidence="1">
    <location>
        <begin position="1"/>
        <end position="11"/>
    </location>
</feature>
<evidence type="ECO:0000313" key="2">
    <source>
        <dbReference type="EMBL" id="OAV95148.1"/>
    </source>
</evidence>
<keyword evidence="4" id="KW-1185">Reference proteome</keyword>
<reference evidence="3 4" key="3">
    <citation type="journal article" date="2017" name="G3 (Bethesda)">
        <title>Comparative analysis highlights variable genome content of wheat rusts and divergence of the mating loci.</title>
        <authorList>
            <person name="Cuomo C.A."/>
            <person name="Bakkeren G."/>
            <person name="Khalil H.B."/>
            <person name="Panwar V."/>
            <person name="Joly D."/>
            <person name="Linning R."/>
            <person name="Sakthikumar S."/>
            <person name="Song X."/>
            <person name="Adiconis X."/>
            <person name="Fan L."/>
            <person name="Goldberg J.M."/>
            <person name="Levin J.Z."/>
            <person name="Young S."/>
            <person name="Zeng Q."/>
            <person name="Anikster Y."/>
            <person name="Bruce M."/>
            <person name="Wang M."/>
            <person name="Yin C."/>
            <person name="McCallum B."/>
            <person name="Szabo L.J."/>
            <person name="Hulbert S."/>
            <person name="Chen X."/>
            <person name="Fellers J.P."/>
        </authorList>
    </citation>
    <scope>NUCLEOTIDE SEQUENCE</scope>
    <source>
        <strain evidence="4">Isolate 1-1 / race 1 (BBBD)</strain>
        <strain evidence="3">isolate 1-1 / race 1 (BBBD)</strain>
    </source>
</reference>
<dbReference type="VEuPathDB" id="FungiDB:PTTG_26771"/>
<dbReference type="EnsemblFungi" id="PTTG_26771-t43_1">
    <property type="protein sequence ID" value="PTTG_26771-t43_1-p1"/>
    <property type="gene ID" value="PTTG_26771"/>
</dbReference>
<reference evidence="2" key="2">
    <citation type="submission" date="2016-05" db="EMBL/GenBank/DDBJ databases">
        <title>Comparative analysis highlights variable genome content of wheat rusts and divergence of the mating loci.</title>
        <authorList>
            <person name="Cuomo C.A."/>
            <person name="Bakkeren G."/>
            <person name="Szabo L."/>
            <person name="Khalil H."/>
            <person name="Joly D."/>
            <person name="Goldberg J."/>
            <person name="Young S."/>
            <person name="Zeng Q."/>
            <person name="Fellers J."/>
        </authorList>
    </citation>
    <scope>NUCLEOTIDE SEQUENCE [LARGE SCALE GENOMIC DNA]</scope>
    <source>
        <strain evidence="2">1-1 BBBD Race 1</strain>
    </source>
</reference>
<evidence type="ECO:0000313" key="4">
    <source>
        <dbReference type="Proteomes" id="UP000005240"/>
    </source>
</evidence>
<evidence type="ECO:0000313" key="3">
    <source>
        <dbReference type="EnsemblFungi" id="PTTG_26771-t43_1-p1"/>
    </source>
</evidence>
<gene>
    <name evidence="2" type="ORF">PTTG_26771</name>
</gene>
<protein>
    <recommendedName>
        <fullName evidence="5">CCHC-type domain-containing protein</fullName>
    </recommendedName>
</protein>
<feature type="compositionally biased region" description="Low complexity" evidence="1">
    <location>
        <begin position="12"/>
        <end position="28"/>
    </location>
</feature>
<dbReference type="STRING" id="630390.A0A180GRV0"/>
<name>A0A180GRV0_PUCT1</name>
<dbReference type="OrthoDB" id="2513234at2759"/>
<feature type="region of interest" description="Disordered" evidence="1">
    <location>
        <begin position="1"/>
        <end position="64"/>
    </location>
</feature>
<reference evidence="2" key="1">
    <citation type="submission" date="2009-11" db="EMBL/GenBank/DDBJ databases">
        <authorList>
            <consortium name="The Broad Institute Genome Sequencing Platform"/>
            <person name="Ward D."/>
            <person name="Feldgarden M."/>
            <person name="Earl A."/>
            <person name="Young S.K."/>
            <person name="Zeng Q."/>
            <person name="Koehrsen M."/>
            <person name="Alvarado L."/>
            <person name="Berlin A."/>
            <person name="Bochicchio J."/>
            <person name="Borenstein D."/>
            <person name="Chapman S.B."/>
            <person name="Chen Z."/>
            <person name="Engels R."/>
            <person name="Freedman E."/>
            <person name="Gellesch M."/>
            <person name="Goldberg J."/>
            <person name="Griggs A."/>
            <person name="Gujja S."/>
            <person name="Heilman E."/>
            <person name="Heiman D."/>
            <person name="Hepburn T."/>
            <person name="Howarth C."/>
            <person name="Jen D."/>
            <person name="Larson L."/>
            <person name="Lewis B."/>
            <person name="Mehta T."/>
            <person name="Park D."/>
            <person name="Pearson M."/>
            <person name="Roberts A."/>
            <person name="Saif S."/>
            <person name="Shea T."/>
            <person name="Shenoy N."/>
            <person name="Sisk P."/>
            <person name="Stolte C."/>
            <person name="Sykes S."/>
            <person name="Thomson T."/>
            <person name="Walk T."/>
            <person name="White J."/>
            <person name="Yandava C."/>
            <person name="Izard J."/>
            <person name="Baranova O.V."/>
            <person name="Blanton J.M."/>
            <person name="Tanner A.C."/>
            <person name="Dewhirst F.E."/>
            <person name="Haas B."/>
            <person name="Nusbaum C."/>
            <person name="Birren B."/>
        </authorList>
    </citation>
    <scope>NUCLEOTIDE SEQUENCE [LARGE SCALE GENOMIC DNA]</scope>
    <source>
        <strain evidence="2">1-1 BBBD Race 1</strain>
    </source>
</reference>
<dbReference type="Proteomes" id="UP000005240">
    <property type="component" value="Unassembled WGS sequence"/>
</dbReference>
<reference evidence="3" key="4">
    <citation type="submission" date="2025-05" db="UniProtKB">
        <authorList>
            <consortium name="EnsemblFungi"/>
        </authorList>
    </citation>
    <scope>IDENTIFICATION</scope>
    <source>
        <strain evidence="3">isolate 1-1 / race 1 (BBBD)</strain>
    </source>
</reference>
<dbReference type="EMBL" id="ADAS02000032">
    <property type="protein sequence ID" value="OAV95148.1"/>
    <property type="molecule type" value="Genomic_DNA"/>
</dbReference>
<accession>A0A180GRV0</accession>
<organism evidence="2">
    <name type="scientific">Puccinia triticina (isolate 1-1 / race 1 (BBBD))</name>
    <name type="common">Brown leaf rust fungus</name>
    <dbReference type="NCBI Taxonomy" id="630390"/>
    <lineage>
        <taxon>Eukaryota</taxon>
        <taxon>Fungi</taxon>
        <taxon>Dikarya</taxon>
        <taxon>Basidiomycota</taxon>
        <taxon>Pucciniomycotina</taxon>
        <taxon>Pucciniomycetes</taxon>
        <taxon>Pucciniales</taxon>
        <taxon>Pucciniaceae</taxon>
        <taxon>Puccinia</taxon>
    </lineage>
</organism>